<dbReference type="WBParaSite" id="ACRNAN_scaffold424.g31143.t1">
    <property type="protein sequence ID" value="ACRNAN_scaffold424.g31143.t1"/>
    <property type="gene ID" value="ACRNAN_scaffold424.g31143"/>
</dbReference>
<keyword evidence="1" id="KW-1185">Reference proteome</keyword>
<evidence type="ECO:0000313" key="1">
    <source>
        <dbReference type="Proteomes" id="UP000887540"/>
    </source>
</evidence>
<protein>
    <submittedName>
        <fullName evidence="2">Uncharacterized protein</fullName>
    </submittedName>
</protein>
<name>A0A914DX05_9BILA</name>
<organism evidence="1 2">
    <name type="scientific">Acrobeloides nanus</name>
    <dbReference type="NCBI Taxonomy" id="290746"/>
    <lineage>
        <taxon>Eukaryota</taxon>
        <taxon>Metazoa</taxon>
        <taxon>Ecdysozoa</taxon>
        <taxon>Nematoda</taxon>
        <taxon>Chromadorea</taxon>
        <taxon>Rhabditida</taxon>
        <taxon>Tylenchina</taxon>
        <taxon>Cephalobomorpha</taxon>
        <taxon>Cephaloboidea</taxon>
        <taxon>Cephalobidae</taxon>
        <taxon>Acrobeloides</taxon>
    </lineage>
</organism>
<accession>A0A914DX05</accession>
<reference evidence="2" key="1">
    <citation type="submission" date="2022-11" db="UniProtKB">
        <authorList>
            <consortium name="WormBaseParasite"/>
        </authorList>
    </citation>
    <scope>IDENTIFICATION</scope>
</reference>
<evidence type="ECO:0000313" key="2">
    <source>
        <dbReference type="WBParaSite" id="ACRNAN_scaffold424.g31143.t1"/>
    </source>
</evidence>
<dbReference type="AlphaFoldDB" id="A0A914DX05"/>
<proteinExistence type="predicted"/>
<sequence>MPTKSSTISVKNRLRGYLREGMEGRKHKPVDHRIKYCSKKMDPGLVQKLSEDTKKKIDFIRRNGAIEKR</sequence>
<dbReference type="Proteomes" id="UP000887540">
    <property type="component" value="Unplaced"/>
</dbReference>